<comment type="subcellular location">
    <subcellularLocation>
        <location evidence="2">Secreted</location>
        <location evidence="2">Extracellular space</location>
        <location evidence="2">Apoplast</location>
    </subcellularLocation>
</comment>
<dbReference type="Gene3D" id="3.50.30.30">
    <property type="match status" value="1"/>
</dbReference>
<evidence type="ECO:0000256" key="9">
    <source>
        <dbReference type="ARBA" id="ARBA00022825"/>
    </source>
</evidence>
<dbReference type="GO" id="GO:0006508">
    <property type="term" value="P:proteolysis"/>
    <property type="evidence" value="ECO:0007669"/>
    <property type="project" value="UniProtKB-KW"/>
</dbReference>
<feature type="active site" description="Charge relay system" evidence="11 12">
    <location>
        <position position="200"/>
    </location>
</feature>
<evidence type="ECO:0000256" key="5">
    <source>
        <dbReference type="ARBA" id="ARBA00022525"/>
    </source>
</evidence>
<gene>
    <name evidence="18" type="ORF">LITE_LOCUS16171</name>
</gene>
<dbReference type="InterPro" id="IPR015500">
    <property type="entry name" value="Peptidase_S8_subtilisin-rel"/>
</dbReference>
<dbReference type="InterPro" id="IPR034197">
    <property type="entry name" value="Peptidases_S8_3"/>
</dbReference>
<evidence type="ECO:0000256" key="6">
    <source>
        <dbReference type="ARBA" id="ARBA00022670"/>
    </source>
</evidence>
<dbReference type="EMBL" id="CAMGYJ010000005">
    <property type="protein sequence ID" value="CAI0414084.1"/>
    <property type="molecule type" value="Genomic_DNA"/>
</dbReference>
<keyword evidence="8 12" id="KW-0378">Hydrolase</keyword>
<dbReference type="GO" id="GO:0009610">
    <property type="term" value="P:response to symbiotic fungus"/>
    <property type="evidence" value="ECO:0007669"/>
    <property type="project" value="UniProtKB-ARBA"/>
</dbReference>
<keyword evidence="19" id="KW-1185">Reference proteome</keyword>
<accession>A0AAV0JVV6</accession>
<dbReference type="SUPFAM" id="SSF52025">
    <property type="entry name" value="PA domain"/>
    <property type="match status" value="1"/>
</dbReference>
<evidence type="ECO:0000256" key="11">
    <source>
        <dbReference type="PIRSR" id="PIRSR615500-1"/>
    </source>
</evidence>
<dbReference type="Gene3D" id="3.30.70.80">
    <property type="entry name" value="Peptidase S8 propeptide/proteinase inhibitor I9"/>
    <property type="match status" value="1"/>
</dbReference>
<dbReference type="PANTHER" id="PTHR10795">
    <property type="entry name" value="PROPROTEIN CONVERTASE SUBTILISIN/KEXIN"/>
    <property type="match status" value="1"/>
</dbReference>
<comment type="similarity">
    <text evidence="3 12">Belongs to the peptidase S8 family.</text>
</comment>
<comment type="function">
    <text evidence="1">Required for arbuscular mycorrhiza (AM) development during AM symbiosis with AM fungi (e.g. Glomeromycota intraradices).</text>
</comment>
<evidence type="ECO:0000256" key="13">
    <source>
        <dbReference type="SAM" id="SignalP"/>
    </source>
</evidence>
<dbReference type="GO" id="GO:0004252">
    <property type="term" value="F:serine-type endopeptidase activity"/>
    <property type="evidence" value="ECO:0007669"/>
    <property type="project" value="UniProtKB-UniRule"/>
</dbReference>
<dbReference type="Pfam" id="PF00082">
    <property type="entry name" value="Peptidase_S8"/>
    <property type="match status" value="1"/>
</dbReference>
<comment type="caution">
    <text evidence="18">The sequence shown here is derived from an EMBL/GenBank/DDBJ whole genome shotgun (WGS) entry which is preliminary data.</text>
</comment>
<evidence type="ECO:0000313" key="19">
    <source>
        <dbReference type="Proteomes" id="UP001154282"/>
    </source>
</evidence>
<evidence type="ECO:0000256" key="12">
    <source>
        <dbReference type="PROSITE-ProRule" id="PRU01240"/>
    </source>
</evidence>
<dbReference type="InterPro" id="IPR041469">
    <property type="entry name" value="Subtilisin-like_FN3"/>
</dbReference>
<dbReference type="PROSITE" id="PS00136">
    <property type="entry name" value="SUBTILASE_ASP"/>
    <property type="match status" value="1"/>
</dbReference>
<evidence type="ECO:0000256" key="2">
    <source>
        <dbReference type="ARBA" id="ARBA00004271"/>
    </source>
</evidence>
<feature type="active site" description="Charge relay system" evidence="11 12">
    <location>
        <position position="522"/>
    </location>
</feature>
<feature type="signal peptide" evidence="13">
    <location>
        <begin position="1"/>
        <end position="22"/>
    </location>
</feature>
<keyword evidence="5" id="KW-0964">Secreted</keyword>
<feature type="chain" id="PRO_5043964850" evidence="13">
    <location>
        <begin position="23"/>
        <end position="734"/>
    </location>
</feature>
<feature type="domain" description="Inhibitor I9" evidence="16">
    <location>
        <begin position="33"/>
        <end position="115"/>
    </location>
</feature>
<evidence type="ECO:0000313" key="18">
    <source>
        <dbReference type="EMBL" id="CAI0414084.1"/>
    </source>
</evidence>
<keyword evidence="9 12" id="KW-0720">Serine protease</keyword>
<dbReference type="AlphaFoldDB" id="A0AAV0JVV6"/>
<dbReference type="Gene3D" id="3.40.50.200">
    <property type="entry name" value="Peptidase S8/S53 domain"/>
    <property type="match status" value="1"/>
</dbReference>
<dbReference type="InterPro" id="IPR036852">
    <property type="entry name" value="Peptidase_S8/S53_dom_sf"/>
</dbReference>
<evidence type="ECO:0000259" key="17">
    <source>
        <dbReference type="Pfam" id="PF17766"/>
    </source>
</evidence>
<dbReference type="PROSITE" id="PS51892">
    <property type="entry name" value="SUBTILASE"/>
    <property type="match status" value="1"/>
</dbReference>
<evidence type="ECO:0000259" key="16">
    <source>
        <dbReference type="Pfam" id="PF05922"/>
    </source>
</evidence>
<dbReference type="CDD" id="cd04852">
    <property type="entry name" value="Peptidases_S8_3"/>
    <property type="match status" value="1"/>
</dbReference>
<keyword evidence="6 12" id="KW-0645">Protease</keyword>
<evidence type="ECO:0000256" key="7">
    <source>
        <dbReference type="ARBA" id="ARBA00022729"/>
    </source>
</evidence>
<protein>
    <submittedName>
        <fullName evidence="18">Uncharacterized protein</fullName>
    </submittedName>
</protein>
<evidence type="ECO:0000259" key="14">
    <source>
        <dbReference type="Pfam" id="PF00082"/>
    </source>
</evidence>
<evidence type="ECO:0000256" key="1">
    <source>
        <dbReference type="ARBA" id="ARBA00002076"/>
    </source>
</evidence>
<evidence type="ECO:0000256" key="10">
    <source>
        <dbReference type="ARBA" id="ARBA00023180"/>
    </source>
</evidence>
<dbReference type="CDD" id="cd02120">
    <property type="entry name" value="PA_subtilisin_like"/>
    <property type="match status" value="1"/>
</dbReference>
<keyword evidence="7 13" id="KW-0732">Signal</keyword>
<dbReference type="InterPro" id="IPR010259">
    <property type="entry name" value="S8pro/Inhibitor_I9"/>
</dbReference>
<evidence type="ECO:0000256" key="3">
    <source>
        <dbReference type="ARBA" id="ARBA00011073"/>
    </source>
</evidence>
<evidence type="ECO:0000256" key="4">
    <source>
        <dbReference type="ARBA" id="ARBA00022523"/>
    </source>
</evidence>
<reference evidence="18" key="1">
    <citation type="submission" date="2022-08" db="EMBL/GenBank/DDBJ databases">
        <authorList>
            <person name="Gutierrez-Valencia J."/>
        </authorList>
    </citation>
    <scope>NUCLEOTIDE SEQUENCE</scope>
</reference>
<dbReference type="InterPro" id="IPR045051">
    <property type="entry name" value="SBT"/>
</dbReference>
<organism evidence="18 19">
    <name type="scientific">Linum tenue</name>
    <dbReference type="NCBI Taxonomy" id="586396"/>
    <lineage>
        <taxon>Eukaryota</taxon>
        <taxon>Viridiplantae</taxon>
        <taxon>Streptophyta</taxon>
        <taxon>Embryophyta</taxon>
        <taxon>Tracheophyta</taxon>
        <taxon>Spermatophyta</taxon>
        <taxon>Magnoliopsida</taxon>
        <taxon>eudicotyledons</taxon>
        <taxon>Gunneridae</taxon>
        <taxon>Pentapetalae</taxon>
        <taxon>rosids</taxon>
        <taxon>fabids</taxon>
        <taxon>Malpighiales</taxon>
        <taxon>Linaceae</taxon>
        <taxon>Linum</taxon>
    </lineage>
</organism>
<dbReference type="InterPro" id="IPR037045">
    <property type="entry name" value="S8pro/Inhibitor_I9_sf"/>
</dbReference>
<name>A0AAV0JVV6_9ROSI</name>
<dbReference type="InterPro" id="IPR000209">
    <property type="entry name" value="Peptidase_S8/S53_dom"/>
</dbReference>
<dbReference type="SUPFAM" id="SSF52743">
    <property type="entry name" value="Subtilisin-like"/>
    <property type="match status" value="1"/>
</dbReference>
<dbReference type="InterPro" id="IPR003137">
    <property type="entry name" value="PA_domain"/>
</dbReference>
<dbReference type="PRINTS" id="PR00723">
    <property type="entry name" value="SUBTILISIN"/>
</dbReference>
<dbReference type="Pfam" id="PF05922">
    <property type="entry name" value="Inhibitor_I9"/>
    <property type="match status" value="1"/>
</dbReference>
<feature type="domain" description="Subtilisin-like protease fibronectin type-III" evidence="17">
    <location>
        <begin position="636"/>
        <end position="731"/>
    </location>
</feature>
<dbReference type="InterPro" id="IPR046450">
    <property type="entry name" value="PA_dom_sf"/>
</dbReference>
<feature type="domain" description="Peptidase S8/S53" evidence="14">
    <location>
        <begin position="138"/>
        <end position="562"/>
    </location>
</feature>
<evidence type="ECO:0000259" key="15">
    <source>
        <dbReference type="Pfam" id="PF02225"/>
    </source>
</evidence>
<sequence length="734" mass="77349">MENKMIFAGLAVLLISLASVPASFVYGEAELDTYIVFLQKPEGLSTLADGDLESWYSTFLPDTTLASSSSTTRLVHTYRNVVTGFAAKLTKGEVKAMEKKDGFISAQREKMYSLHTTRTPAFLGLQLNNGLWNGSNNGKGVIIGVLDTGVTPNHPSFNDLHMPSPPAKWRGKCQLPKCNKKLIGARNLVGDTYATDDEGHGTHTSSTAAGSPVQASAFGQASGVAYGMAPLAHIAMYKVCSEEGCPGGSILAGIDAAVADGVDVLSLSLGGASSRFPEDPIAVGAFGAIQKGVFVSCSAGNAGPASASSANEAPWILTVGASTIDRKIKATVLLGNKAGYDGQSLFQDKKFRHRLLPLVYAGANGRAASRFCAPGSLNKSVKGKIVLCERGGEIARIGKGQEVKDNGGAAMILMNDQPNGFDTLADAHVLPASHVGFVAGEAIKAYLNSTKSPKATILFSGTIFGNPNAPQVASFSSRGPSLASPGILKPDIIGPGVNILAAWSVSVDNITNPPFNMISGTSMSCPHLSGIAALLKNAHPDWSPAAIKSAMMTTTYLSNLGRTKPILNEQLQPANLFDMGAGHVNPVLAADPGLVYDLQPNDYIPYLCGLGYKDSEISGLIQRKAHCGNVTIPEAQLNYPSFSIRLGSTPLTYSRTVTNVGRANSVYVAKVVLPRGVNVKVHPERIVFNRLKQKATFTVTFTSKGFSAETYSQGFLYWLTKGYVVRSPIAVISA</sequence>
<dbReference type="Proteomes" id="UP001154282">
    <property type="component" value="Unassembled WGS sequence"/>
</dbReference>
<proteinExistence type="inferred from homology"/>
<keyword evidence="4" id="KW-0052">Apoplast</keyword>
<keyword evidence="10" id="KW-0325">Glycoprotein</keyword>
<feature type="domain" description="PA" evidence="15">
    <location>
        <begin position="357"/>
        <end position="443"/>
    </location>
</feature>
<dbReference type="Gene3D" id="2.60.40.2310">
    <property type="match status" value="1"/>
</dbReference>
<evidence type="ECO:0000256" key="8">
    <source>
        <dbReference type="ARBA" id="ARBA00022801"/>
    </source>
</evidence>
<dbReference type="Pfam" id="PF17766">
    <property type="entry name" value="fn3_6"/>
    <property type="match status" value="1"/>
</dbReference>
<dbReference type="FunFam" id="3.50.30.30:FF:000005">
    <property type="entry name" value="subtilisin-like protease SBT1.5"/>
    <property type="match status" value="1"/>
</dbReference>
<dbReference type="GO" id="GO:0048046">
    <property type="term" value="C:apoplast"/>
    <property type="evidence" value="ECO:0007669"/>
    <property type="project" value="UniProtKB-SubCell"/>
</dbReference>
<feature type="active site" description="Charge relay system" evidence="11 12">
    <location>
        <position position="147"/>
    </location>
</feature>
<dbReference type="Pfam" id="PF02225">
    <property type="entry name" value="PA"/>
    <property type="match status" value="1"/>
</dbReference>
<dbReference type="InterPro" id="IPR023827">
    <property type="entry name" value="Peptidase_S8_Asp-AS"/>
</dbReference>